<dbReference type="GO" id="GO:0016740">
    <property type="term" value="F:transferase activity"/>
    <property type="evidence" value="ECO:0007669"/>
    <property type="project" value="UniProtKB-KW"/>
</dbReference>
<evidence type="ECO:0000259" key="2">
    <source>
        <dbReference type="Pfam" id="PF13649"/>
    </source>
</evidence>
<accession>A0AAJ4XBH8</accession>
<dbReference type="Gene3D" id="3.40.50.150">
    <property type="entry name" value="Vaccinia Virus protein VP39"/>
    <property type="match status" value="1"/>
</dbReference>
<evidence type="ECO:0000313" key="4">
    <source>
        <dbReference type="Proteomes" id="UP000215355"/>
    </source>
</evidence>
<dbReference type="SUPFAM" id="SSF53335">
    <property type="entry name" value="S-adenosyl-L-methionine-dependent methyltransferases"/>
    <property type="match status" value="1"/>
</dbReference>
<dbReference type="AlphaFoldDB" id="A0AAJ4XBH8"/>
<gene>
    <name evidence="3" type="ORF">SAMEA4412673_01936</name>
</gene>
<reference evidence="3 4" key="1">
    <citation type="submission" date="2017-06" db="EMBL/GenBank/DDBJ databases">
        <authorList>
            <consortium name="Pathogen Informatics"/>
        </authorList>
    </citation>
    <scope>NUCLEOTIDE SEQUENCE [LARGE SCALE GENOMIC DNA]</scope>
    <source>
        <strain evidence="3 4">NCTC12149</strain>
    </source>
</reference>
<evidence type="ECO:0000313" key="3">
    <source>
        <dbReference type="EMBL" id="SNV50031.1"/>
    </source>
</evidence>
<dbReference type="InterPro" id="IPR029063">
    <property type="entry name" value="SAM-dependent_MTases_sf"/>
</dbReference>
<organism evidence="3 4">
    <name type="scientific">Sphingobacterium mizutaii</name>
    <dbReference type="NCBI Taxonomy" id="1010"/>
    <lineage>
        <taxon>Bacteria</taxon>
        <taxon>Pseudomonadati</taxon>
        <taxon>Bacteroidota</taxon>
        <taxon>Sphingobacteriia</taxon>
        <taxon>Sphingobacteriales</taxon>
        <taxon>Sphingobacteriaceae</taxon>
        <taxon>Sphingobacterium</taxon>
    </lineage>
</organism>
<proteinExistence type="predicted"/>
<sequence length="202" mass="23541">MSERERKDVFKVYDIIGERFFENRSQNLMEEKYLELICSLIPKQGNILDLGCGSGKPIFEYFKNRGYQVVGVDASEKILSIARENFPEDEFFLMDMRQLKLEQKFNAIIAWHSFFHLEGKDQEKMFKIFQEQLEPNGALMFTSGNELAEAWSENYGQDLYHASLSPEQYQELLAAHHFKLIQHSIEDPECGGATVWIAQLIQ</sequence>
<dbReference type="RefSeq" id="WP_093096134.1">
    <property type="nucleotide sequence ID" value="NZ_FNGK01000001.1"/>
</dbReference>
<dbReference type="InterPro" id="IPR041698">
    <property type="entry name" value="Methyltransf_25"/>
</dbReference>
<dbReference type="Proteomes" id="UP000215355">
    <property type="component" value="Chromosome 1"/>
</dbReference>
<dbReference type="KEGG" id="smiz:4412673_01936"/>
<dbReference type="Pfam" id="PF13649">
    <property type="entry name" value="Methyltransf_25"/>
    <property type="match status" value="1"/>
</dbReference>
<name>A0AAJ4XBH8_9SPHI</name>
<dbReference type="PANTHER" id="PTHR43861">
    <property type="entry name" value="TRANS-ACONITATE 2-METHYLTRANSFERASE-RELATED"/>
    <property type="match status" value="1"/>
</dbReference>
<protein>
    <submittedName>
        <fullName evidence="3">Trans-aconitate 2-methyltransferase</fullName>
    </submittedName>
</protein>
<feature type="domain" description="Methyltransferase" evidence="2">
    <location>
        <begin position="47"/>
        <end position="137"/>
    </location>
</feature>
<dbReference type="CDD" id="cd02440">
    <property type="entry name" value="AdoMet_MTases"/>
    <property type="match status" value="1"/>
</dbReference>
<keyword evidence="1" id="KW-0808">Transferase</keyword>
<dbReference type="EMBL" id="LT906468">
    <property type="protein sequence ID" value="SNV50031.1"/>
    <property type="molecule type" value="Genomic_DNA"/>
</dbReference>
<evidence type="ECO:0000256" key="1">
    <source>
        <dbReference type="ARBA" id="ARBA00022679"/>
    </source>
</evidence>